<dbReference type="InterPro" id="IPR036890">
    <property type="entry name" value="HATPase_C_sf"/>
</dbReference>
<gene>
    <name evidence="9" type="ORF">IRJ18_12155</name>
</gene>
<proteinExistence type="predicted"/>
<dbReference type="CDD" id="cd00075">
    <property type="entry name" value="HATPase"/>
    <property type="match status" value="1"/>
</dbReference>
<dbReference type="PRINTS" id="PR00344">
    <property type="entry name" value="BCTRLSENSOR"/>
</dbReference>
<evidence type="ECO:0000313" key="9">
    <source>
        <dbReference type="EMBL" id="MBE9667117.1"/>
    </source>
</evidence>
<evidence type="ECO:0000259" key="8">
    <source>
        <dbReference type="PROSITE" id="PS50109"/>
    </source>
</evidence>
<feature type="domain" description="Histidine kinase" evidence="8">
    <location>
        <begin position="420"/>
        <end position="635"/>
    </location>
</feature>
<feature type="coiled-coil region" evidence="6">
    <location>
        <begin position="386"/>
        <end position="417"/>
    </location>
</feature>
<keyword evidence="10" id="KW-1185">Reference proteome</keyword>
<dbReference type="InterPro" id="IPR005467">
    <property type="entry name" value="His_kinase_dom"/>
</dbReference>
<dbReference type="SUPFAM" id="SSF47384">
    <property type="entry name" value="Homodimeric domain of signal transducing histidine kinase"/>
    <property type="match status" value="1"/>
</dbReference>
<dbReference type="RefSeq" id="WP_194106468.1">
    <property type="nucleotide sequence ID" value="NZ_JADFFM010000001.1"/>
</dbReference>
<dbReference type="PROSITE" id="PS50109">
    <property type="entry name" value="HIS_KIN"/>
    <property type="match status" value="1"/>
</dbReference>
<evidence type="ECO:0000256" key="2">
    <source>
        <dbReference type="ARBA" id="ARBA00012438"/>
    </source>
</evidence>
<evidence type="ECO:0000313" key="10">
    <source>
        <dbReference type="Proteomes" id="UP000632774"/>
    </source>
</evidence>
<dbReference type="Pfam" id="PF02518">
    <property type="entry name" value="HATPase_c"/>
    <property type="match status" value="1"/>
</dbReference>
<dbReference type="InterPro" id="IPR036097">
    <property type="entry name" value="HisK_dim/P_sf"/>
</dbReference>
<keyword evidence="6" id="KW-0175">Coiled coil</keyword>
<dbReference type="InterPro" id="IPR003661">
    <property type="entry name" value="HisK_dim/P_dom"/>
</dbReference>
<comment type="caution">
    <text evidence="9">The sequence shown here is derived from an EMBL/GenBank/DDBJ whole genome shotgun (WGS) entry which is preliminary data.</text>
</comment>
<dbReference type="EC" id="2.7.13.3" evidence="2"/>
<dbReference type="EMBL" id="JADFFM010000001">
    <property type="protein sequence ID" value="MBE9667117.1"/>
    <property type="molecule type" value="Genomic_DNA"/>
</dbReference>
<dbReference type="PANTHER" id="PTHR43047">
    <property type="entry name" value="TWO-COMPONENT HISTIDINE PROTEIN KINASE"/>
    <property type="match status" value="1"/>
</dbReference>
<dbReference type="Gene3D" id="1.10.287.130">
    <property type="match status" value="1"/>
</dbReference>
<dbReference type="PANTHER" id="PTHR43047:SF72">
    <property type="entry name" value="OSMOSENSING HISTIDINE PROTEIN KINASE SLN1"/>
    <property type="match status" value="1"/>
</dbReference>
<reference evidence="9 10" key="1">
    <citation type="submission" date="2020-10" db="EMBL/GenBank/DDBJ databases">
        <title>Mucilaginibacter mali sp. nov., isolated from rhizosphere soil of apple orchard.</title>
        <authorList>
            <person name="Lee J.-S."/>
            <person name="Kim H.S."/>
            <person name="Kim J.-S."/>
        </authorList>
    </citation>
    <scope>NUCLEOTIDE SEQUENCE [LARGE SCALE GENOMIC DNA]</scope>
    <source>
        <strain evidence="9 10">KCTC 23157</strain>
    </source>
</reference>
<evidence type="ECO:0000256" key="7">
    <source>
        <dbReference type="SAM" id="Phobius"/>
    </source>
</evidence>
<dbReference type="CDD" id="cd00082">
    <property type="entry name" value="HisKA"/>
    <property type="match status" value="1"/>
</dbReference>
<feature type="transmembrane region" description="Helical" evidence="7">
    <location>
        <begin position="353"/>
        <end position="373"/>
    </location>
</feature>
<sequence length="645" mass="73833">MNKFDQALHYMDSSVQHLSNLTPTDKFRIYGFHYVINNKIKHNNEVALLYADSMLTAASQMTNKKQYIAFLGDANFARGDALFELGRYNDSYSSYYQGYLLGKNNLDNCTLSAYTYRMGMITYKQSNYKFAVTYFKESFEQNKSCKEEFVSFFRQQEVLDNTALGYRNQNMLDSAMVYFNKALQYINENASKYNNRADILEVARAVIYGNQAEVFSNQGKYTEAVSLLKKSIATNLKKGNDNHDAYLSEIKLVNLYMKLHEDALIMPLLTTIRLQLDSLPASDAEAGWNLAAGNYYKSKNDFNKALPYLERYHKIKDSLSARNRTLKESNVNEQVSNLEKQYQIADLRTKERMYIYTAIVFAPMSLIIILLIFRNWKRSRREMDVVSELNKQVNLQKRNLEKTLADLEQSSQEKDRILRTVAHDLRNPLGGIASLTGAMVEDADYNNEQIELLRIIKETAYDSLELINEILEATSNAPTELHKQPVDINSLLNNSVELMRFKAAEKNQKIILHTLDAPEELLISREKIWRVISNLISNAIKFSPVGAEICVSITDEYDEVQIAVSDHGIGIPEDIKNQVFNMFTNAKRPGTLGEKSFGLGLSICRQIIEKHHGKIWFESDGANGTTFYIRLSKTTNAVLNEMATH</sequence>
<evidence type="ECO:0000256" key="4">
    <source>
        <dbReference type="ARBA" id="ARBA00022679"/>
    </source>
</evidence>
<organism evidence="9 10">
    <name type="scientific">Mucilaginibacter boryungensis</name>
    <dbReference type="NCBI Taxonomy" id="768480"/>
    <lineage>
        <taxon>Bacteria</taxon>
        <taxon>Pseudomonadati</taxon>
        <taxon>Bacteroidota</taxon>
        <taxon>Sphingobacteriia</taxon>
        <taxon>Sphingobacteriales</taxon>
        <taxon>Sphingobacteriaceae</taxon>
        <taxon>Mucilaginibacter</taxon>
    </lineage>
</organism>
<dbReference type="InterPro" id="IPR004358">
    <property type="entry name" value="Sig_transdc_His_kin-like_C"/>
</dbReference>
<keyword evidence="3" id="KW-0597">Phosphoprotein</keyword>
<dbReference type="SUPFAM" id="SSF48452">
    <property type="entry name" value="TPR-like"/>
    <property type="match status" value="2"/>
</dbReference>
<evidence type="ECO:0000256" key="1">
    <source>
        <dbReference type="ARBA" id="ARBA00000085"/>
    </source>
</evidence>
<name>A0ABR9XIT4_9SPHI</name>
<keyword evidence="7" id="KW-1133">Transmembrane helix</keyword>
<dbReference type="GO" id="GO:0016301">
    <property type="term" value="F:kinase activity"/>
    <property type="evidence" value="ECO:0007669"/>
    <property type="project" value="UniProtKB-KW"/>
</dbReference>
<dbReference type="Pfam" id="PF00512">
    <property type="entry name" value="HisKA"/>
    <property type="match status" value="1"/>
</dbReference>
<dbReference type="Gene3D" id="1.25.40.10">
    <property type="entry name" value="Tetratricopeptide repeat domain"/>
    <property type="match status" value="2"/>
</dbReference>
<dbReference type="InterPro" id="IPR019734">
    <property type="entry name" value="TPR_rpt"/>
</dbReference>
<dbReference type="InterPro" id="IPR011990">
    <property type="entry name" value="TPR-like_helical_dom_sf"/>
</dbReference>
<dbReference type="SMART" id="SM00387">
    <property type="entry name" value="HATPase_c"/>
    <property type="match status" value="1"/>
</dbReference>
<evidence type="ECO:0000256" key="5">
    <source>
        <dbReference type="ARBA" id="ARBA00022777"/>
    </source>
</evidence>
<protein>
    <recommendedName>
        <fullName evidence="2">histidine kinase</fullName>
        <ecNumber evidence="2">2.7.13.3</ecNumber>
    </recommendedName>
</protein>
<dbReference type="Gene3D" id="3.30.565.10">
    <property type="entry name" value="Histidine kinase-like ATPase, C-terminal domain"/>
    <property type="match status" value="1"/>
</dbReference>
<comment type="catalytic activity">
    <reaction evidence="1">
        <text>ATP + protein L-histidine = ADP + protein N-phospho-L-histidine.</text>
        <dbReference type="EC" id="2.7.13.3"/>
    </reaction>
</comment>
<dbReference type="Proteomes" id="UP000632774">
    <property type="component" value="Unassembled WGS sequence"/>
</dbReference>
<dbReference type="SMART" id="SM00388">
    <property type="entry name" value="HisKA"/>
    <property type="match status" value="1"/>
</dbReference>
<evidence type="ECO:0000256" key="6">
    <source>
        <dbReference type="SAM" id="Coils"/>
    </source>
</evidence>
<evidence type="ECO:0000256" key="3">
    <source>
        <dbReference type="ARBA" id="ARBA00022553"/>
    </source>
</evidence>
<dbReference type="InterPro" id="IPR003594">
    <property type="entry name" value="HATPase_dom"/>
</dbReference>
<dbReference type="SUPFAM" id="SSF55874">
    <property type="entry name" value="ATPase domain of HSP90 chaperone/DNA topoisomerase II/histidine kinase"/>
    <property type="match status" value="1"/>
</dbReference>
<keyword evidence="7" id="KW-0812">Transmembrane</keyword>
<accession>A0ABR9XIT4</accession>
<keyword evidence="7" id="KW-0472">Membrane</keyword>
<keyword evidence="4" id="KW-0808">Transferase</keyword>
<keyword evidence="5 9" id="KW-0418">Kinase</keyword>
<dbReference type="SMART" id="SM00028">
    <property type="entry name" value="TPR"/>
    <property type="match status" value="5"/>
</dbReference>